<feature type="transmembrane region" description="Helical" evidence="1">
    <location>
        <begin position="20"/>
        <end position="39"/>
    </location>
</feature>
<evidence type="ECO:0000313" key="2">
    <source>
        <dbReference type="EMBL" id="ASU81788.1"/>
    </source>
</evidence>
<organism evidence="2 3">
    <name type="scientific">Nocardiopsis gilva YIM 90087</name>
    <dbReference type="NCBI Taxonomy" id="1235441"/>
    <lineage>
        <taxon>Bacteria</taxon>
        <taxon>Bacillati</taxon>
        <taxon>Actinomycetota</taxon>
        <taxon>Actinomycetes</taxon>
        <taxon>Streptosporangiales</taxon>
        <taxon>Nocardiopsidaceae</taxon>
        <taxon>Nocardiopsis</taxon>
    </lineage>
</organism>
<accession>A0A223S0Z2</accession>
<evidence type="ECO:0000256" key="1">
    <source>
        <dbReference type="SAM" id="Phobius"/>
    </source>
</evidence>
<feature type="transmembrane region" description="Helical" evidence="1">
    <location>
        <begin position="45"/>
        <end position="61"/>
    </location>
</feature>
<gene>
    <name evidence="2" type="ORF">CDO52_02385</name>
</gene>
<keyword evidence="1" id="KW-1133">Transmembrane helix</keyword>
<keyword evidence="1" id="KW-0812">Transmembrane</keyword>
<keyword evidence="1" id="KW-0472">Membrane</keyword>
<name>A0A223S0Z2_9ACTN</name>
<proteinExistence type="predicted"/>
<dbReference type="Proteomes" id="UP000215005">
    <property type="component" value="Chromosome"/>
</dbReference>
<dbReference type="KEGG" id="ngv:CDO52_02385"/>
<feature type="transmembrane region" description="Helical" evidence="1">
    <location>
        <begin position="106"/>
        <end position="130"/>
    </location>
</feature>
<sequence length="278" mass="29178">MVGMASLLASAYRNVMRSKAGTVLAFVVMTVLSGLLALAGDVSGYFGLLFFGGLGVVYLIISRRPRRAPVAADDSGIVSGTHVTLSGANRYTTQTVGMVFPGRQGFALAVTVGSAIFVAAGVVFVVVGMTSTMESPGLTPSVAFIIGIGAVSIAFFGLCGVLGLRSLLGVSGGIALLPEGIYVQAPAGRAWVRWQDLAGAYVGYTQGQAHIALCAKTSDAIELSGLNQRLHGLNRKYFGMDVGYPGQYLHVSPDTVVSAIHYYWQNPQAREQLPDLRN</sequence>
<feature type="transmembrane region" description="Helical" evidence="1">
    <location>
        <begin position="142"/>
        <end position="164"/>
    </location>
</feature>
<protein>
    <submittedName>
        <fullName evidence="2">Uncharacterized protein</fullName>
    </submittedName>
</protein>
<dbReference type="InterPro" id="IPR048136">
    <property type="entry name" value="STM3941-like"/>
</dbReference>
<dbReference type="EMBL" id="CP022753">
    <property type="protein sequence ID" value="ASU81788.1"/>
    <property type="molecule type" value="Genomic_DNA"/>
</dbReference>
<evidence type="ECO:0000313" key="3">
    <source>
        <dbReference type="Proteomes" id="UP000215005"/>
    </source>
</evidence>
<reference evidence="2 3" key="1">
    <citation type="submission" date="2017-08" db="EMBL/GenBank/DDBJ databases">
        <title>The complete genome sequence of Nocardiopsis gilva YIM 90087.</title>
        <authorList>
            <person name="Yin M."/>
            <person name="Tang S."/>
        </authorList>
    </citation>
    <scope>NUCLEOTIDE SEQUENCE [LARGE SCALE GENOMIC DNA]</scope>
    <source>
        <strain evidence="2 3">YIM 90087</strain>
    </source>
</reference>
<keyword evidence="3" id="KW-1185">Reference proteome</keyword>
<dbReference type="NCBIfam" id="NF041635">
    <property type="entry name" value="STM3941_fam"/>
    <property type="match status" value="1"/>
</dbReference>
<dbReference type="AlphaFoldDB" id="A0A223S0Z2"/>